<dbReference type="GO" id="GO:0070573">
    <property type="term" value="F:metallodipeptidase activity"/>
    <property type="evidence" value="ECO:0007669"/>
    <property type="project" value="InterPro"/>
</dbReference>
<gene>
    <name evidence="2" type="ORF">SAMN06297382_0130</name>
</gene>
<feature type="chain" id="PRO_5012918565" evidence="1">
    <location>
        <begin position="23"/>
        <end position="414"/>
    </location>
</feature>
<evidence type="ECO:0000256" key="1">
    <source>
        <dbReference type="SAM" id="SignalP"/>
    </source>
</evidence>
<dbReference type="GO" id="GO:0006508">
    <property type="term" value="P:proteolysis"/>
    <property type="evidence" value="ECO:0007669"/>
    <property type="project" value="InterPro"/>
</dbReference>
<dbReference type="Proteomes" id="UP000198346">
    <property type="component" value="Unassembled WGS sequence"/>
</dbReference>
<dbReference type="PROSITE" id="PS51365">
    <property type="entry name" value="RENAL_DIPEPTIDASE_2"/>
    <property type="match status" value="1"/>
</dbReference>
<dbReference type="PANTHER" id="PTHR10443">
    <property type="entry name" value="MICROSOMAL DIPEPTIDASE"/>
    <property type="match status" value="1"/>
</dbReference>
<sequence length="414" mass="44830">MKTPSAFLSALLPALAAASAAAQPLADPTLEEEARRIHERVLALDTHVDIPLDYATFRNDPGGFTKLQVDLPKMRAGGLDAAFFIVYTPQGPLTPEGYAEARRVANTRIEAIARLVRAYPDEVGVAFTAREARRIARTGKRVALIGMENAYPLGPSVEDVAAWARAGVRYMGITHFGHNQFGDSSNPNEALGDAEERHGGLSGIGRSLVAELNRHGIMVDVSHAGKKTMMQAVALSAAPPIASHSGVKAIADSPRNLDDEQLRALAAKGGVVQIVALDAYVKPLTEEQIALRDRIRKEMGLETTEARAAMTPEVEAEYEKRLEAMWDIAPRATVADFVDHIDYAVKLVGVDHVGVASDFDGGGGVVGWEDAGETLNVTRELVRRGYTEEEIAKIWGGNLLRVMEEVEKTARRLR</sequence>
<dbReference type="InterPro" id="IPR008257">
    <property type="entry name" value="Pept_M19"/>
</dbReference>
<feature type="signal peptide" evidence="1">
    <location>
        <begin position="1"/>
        <end position="22"/>
    </location>
</feature>
<proteinExistence type="predicted"/>
<evidence type="ECO:0000313" key="3">
    <source>
        <dbReference type="Proteomes" id="UP000198346"/>
    </source>
</evidence>
<accession>A0A239PIN7</accession>
<protein>
    <submittedName>
        <fullName evidence="2">Membrane dipeptidase</fullName>
    </submittedName>
</protein>
<dbReference type="OrthoDB" id="9804920at2"/>
<dbReference type="InterPro" id="IPR032466">
    <property type="entry name" value="Metal_Hydrolase"/>
</dbReference>
<dbReference type="AlphaFoldDB" id="A0A239PIN7"/>
<keyword evidence="3" id="KW-1185">Reference proteome</keyword>
<dbReference type="Pfam" id="PF01244">
    <property type="entry name" value="Peptidase_M19"/>
    <property type="match status" value="1"/>
</dbReference>
<dbReference type="SUPFAM" id="SSF51556">
    <property type="entry name" value="Metallo-dependent hydrolases"/>
    <property type="match status" value="1"/>
</dbReference>
<dbReference type="CDD" id="cd01301">
    <property type="entry name" value="rDP_like"/>
    <property type="match status" value="1"/>
</dbReference>
<evidence type="ECO:0000313" key="2">
    <source>
        <dbReference type="EMBL" id="SNT67638.1"/>
    </source>
</evidence>
<reference evidence="2 3" key="1">
    <citation type="submission" date="2017-07" db="EMBL/GenBank/DDBJ databases">
        <authorList>
            <person name="Sun Z.S."/>
            <person name="Albrecht U."/>
            <person name="Echele G."/>
            <person name="Lee C.C."/>
        </authorList>
    </citation>
    <scope>NUCLEOTIDE SEQUENCE [LARGE SCALE GENOMIC DNA]</scope>
    <source>
        <strain evidence="2 3">CGMCC 1.12710</strain>
    </source>
</reference>
<dbReference type="Gene3D" id="3.20.20.140">
    <property type="entry name" value="Metal-dependent hydrolases"/>
    <property type="match status" value="1"/>
</dbReference>
<dbReference type="EMBL" id="FZQA01000001">
    <property type="protein sequence ID" value="SNT67638.1"/>
    <property type="molecule type" value="Genomic_DNA"/>
</dbReference>
<dbReference type="RefSeq" id="WP_089410665.1">
    <property type="nucleotide sequence ID" value="NZ_FZQA01000001.1"/>
</dbReference>
<name>A0A239PIN7_9PROT</name>
<keyword evidence="1" id="KW-0732">Signal</keyword>
<dbReference type="PANTHER" id="PTHR10443:SF12">
    <property type="entry name" value="DIPEPTIDASE"/>
    <property type="match status" value="1"/>
</dbReference>
<organism evidence="2 3">
    <name type="scientific">Amphiplicatus metriothermophilus</name>
    <dbReference type="NCBI Taxonomy" id="1519374"/>
    <lineage>
        <taxon>Bacteria</taxon>
        <taxon>Pseudomonadati</taxon>
        <taxon>Pseudomonadota</taxon>
        <taxon>Alphaproteobacteria</taxon>
        <taxon>Parvularculales</taxon>
        <taxon>Parvularculaceae</taxon>
        <taxon>Amphiplicatus</taxon>
    </lineage>
</organism>
<dbReference type="Gene3D" id="1.10.287.650">
    <property type="entry name" value="L27 domain"/>
    <property type="match status" value="1"/>
</dbReference>